<evidence type="ECO:0000256" key="10">
    <source>
        <dbReference type="ARBA" id="ARBA00022723"/>
    </source>
</evidence>
<feature type="region of interest" description="Disordered" evidence="24">
    <location>
        <begin position="50"/>
        <end position="84"/>
    </location>
</feature>
<dbReference type="SUPFAM" id="SSF57716">
    <property type="entry name" value="Glucocorticoid receptor-like (DNA-binding domain)"/>
    <property type="match status" value="1"/>
</dbReference>
<evidence type="ECO:0000256" key="13">
    <source>
        <dbReference type="ARBA" id="ARBA00022801"/>
    </source>
</evidence>
<keyword evidence="10" id="KW-0479">Metal-binding</keyword>
<proteinExistence type="inferred from homology"/>
<dbReference type="InterPro" id="IPR022587">
    <property type="entry name" value="MTMR12-like_C"/>
</dbReference>
<evidence type="ECO:0000256" key="16">
    <source>
        <dbReference type="ARBA" id="ARBA00022859"/>
    </source>
</evidence>
<dbReference type="PROSITE" id="PS51339">
    <property type="entry name" value="PPASE_MYOTUBULARIN"/>
    <property type="match status" value="1"/>
</dbReference>
<evidence type="ECO:0000256" key="5">
    <source>
        <dbReference type="ARBA" id="ARBA00007471"/>
    </source>
</evidence>
<keyword evidence="17" id="KW-1064">Adaptive immunity</keyword>
<dbReference type="PANTHER" id="PTHR13367">
    <property type="entry name" value="UBIQUITIN THIOESTERASE"/>
    <property type="match status" value="1"/>
</dbReference>
<evidence type="ECO:0000256" key="21">
    <source>
        <dbReference type="ARBA" id="ARBA00077079"/>
    </source>
</evidence>
<feature type="domain" description="OTU" evidence="25">
    <location>
        <begin position="183"/>
        <end position="365"/>
    </location>
</feature>
<keyword evidence="13" id="KW-0378">Hydrolase</keyword>
<comment type="caution">
    <text evidence="28">The sequence shown here is derived from an EMBL/GenBank/DDBJ whole genome shotgun (WGS) entry which is preliminary data.</text>
</comment>
<dbReference type="PROSITE" id="PS50802">
    <property type="entry name" value="OTU"/>
    <property type="match status" value="1"/>
</dbReference>
<reference evidence="28" key="1">
    <citation type="submission" date="2020-03" db="EMBL/GenBank/DDBJ databases">
        <title>Studies in the Genomics of Life Span.</title>
        <authorList>
            <person name="Glass D."/>
        </authorList>
    </citation>
    <scope>NUCLEOTIDE SEQUENCE</scope>
    <source>
        <strain evidence="28">SUZIE</strain>
        <tissue evidence="28">Muscle</tissue>
    </source>
</reference>
<comment type="subcellular location">
    <subcellularLocation>
        <location evidence="3">Cytoplasm</location>
    </subcellularLocation>
    <subcellularLocation>
        <location evidence="2">Nucleus</location>
    </subcellularLocation>
</comment>
<dbReference type="FunFam" id="1.10.8.10:FF:000017">
    <property type="entry name" value="OTU domain-containing protein 7A"/>
    <property type="match status" value="1"/>
</dbReference>
<keyword evidence="29" id="KW-1185">Reference proteome</keyword>
<dbReference type="GO" id="GO:0071108">
    <property type="term" value="P:protein K48-linked deubiquitination"/>
    <property type="evidence" value="ECO:0007669"/>
    <property type="project" value="TreeGrafter"/>
</dbReference>
<dbReference type="GO" id="GO:0004843">
    <property type="term" value="F:cysteine-type deubiquitinase activity"/>
    <property type="evidence" value="ECO:0007669"/>
    <property type="project" value="UniProtKB-EC"/>
</dbReference>
<dbReference type="EMBL" id="JAATJV010304600">
    <property type="protein sequence ID" value="MBZ3877761.1"/>
    <property type="molecule type" value="Genomic_DNA"/>
</dbReference>
<keyword evidence="7" id="KW-0963">Cytoplasm</keyword>
<dbReference type="Gene3D" id="1.10.8.10">
    <property type="entry name" value="DNA helicase RuvA subunit, C-terminal domain"/>
    <property type="match status" value="1"/>
</dbReference>
<feature type="compositionally biased region" description="Polar residues" evidence="24">
    <location>
        <begin position="441"/>
        <end position="452"/>
    </location>
</feature>
<comment type="similarity">
    <text evidence="4">Belongs to the peptidase C64 family.</text>
</comment>
<dbReference type="Pfam" id="PF12578">
    <property type="entry name" value="3-PAP"/>
    <property type="match status" value="1"/>
</dbReference>
<dbReference type="InterPro" id="IPR010569">
    <property type="entry name" value="Myotubularin-like_Pase_dom"/>
</dbReference>
<dbReference type="FunFam" id="1.20.5.4770:FF:000003">
    <property type="entry name" value="OTU domain-containing protein 7B"/>
    <property type="match status" value="1"/>
</dbReference>
<dbReference type="SUPFAM" id="SSF52799">
    <property type="entry name" value="(Phosphotyrosine protein) phosphatases II"/>
    <property type="match status" value="1"/>
</dbReference>
<evidence type="ECO:0000259" key="26">
    <source>
        <dbReference type="PROSITE" id="PS51036"/>
    </source>
</evidence>
<feature type="region of interest" description="Disordered" evidence="24">
    <location>
        <begin position="441"/>
        <end position="586"/>
    </location>
</feature>
<dbReference type="Pfam" id="PF02338">
    <property type="entry name" value="OTU"/>
    <property type="match status" value="1"/>
</dbReference>
<evidence type="ECO:0000256" key="2">
    <source>
        <dbReference type="ARBA" id="ARBA00004123"/>
    </source>
</evidence>
<keyword evidence="12" id="KW-0833">Ubl conjugation pathway</keyword>
<dbReference type="CDD" id="cd14595">
    <property type="entry name" value="PTP-MTMR11"/>
    <property type="match status" value="1"/>
</dbReference>
<protein>
    <recommendedName>
        <fullName evidence="19">OTU domain-containing protein 7B</fullName>
        <ecNumber evidence="6">3.4.19.12</ecNumber>
    </recommendedName>
    <alternativeName>
        <fullName evidence="22">Cellular zinc finger anti-NF-kappa-B protein</fullName>
    </alternativeName>
    <alternativeName>
        <fullName evidence="21">Zinc finger A20 domain-containing protein 1</fullName>
    </alternativeName>
    <alternativeName>
        <fullName evidence="20">Zinc finger protein Cezanne</fullName>
    </alternativeName>
</protein>
<dbReference type="InterPro" id="IPR003323">
    <property type="entry name" value="OTU_dom"/>
</dbReference>
<keyword evidence="18" id="KW-0539">Nucleus</keyword>
<evidence type="ECO:0000256" key="22">
    <source>
        <dbReference type="ARBA" id="ARBA00081736"/>
    </source>
</evidence>
<keyword evidence="15" id="KW-0862">Zinc</keyword>
<name>A0AA41MTB1_SCICA</name>
<dbReference type="Proteomes" id="UP001166674">
    <property type="component" value="Unassembled WGS sequence"/>
</dbReference>
<evidence type="ECO:0000256" key="24">
    <source>
        <dbReference type="SAM" id="MobiDB-lite"/>
    </source>
</evidence>
<dbReference type="GO" id="GO:0070536">
    <property type="term" value="P:protein K63-linked deubiquitination"/>
    <property type="evidence" value="ECO:0007669"/>
    <property type="project" value="TreeGrafter"/>
</dbReference>
<feature type="domain" description="A20-type" evidence="26">
    <location>
        <begin position="796"/>
        <end position="831"/>
    </location>
</feature>
<evidence type="ECO:0000256" key="18">
    <source>
        <dbReference type="ARBA" id="ARBA00023242"/>
    </source>
</evidence>
<evidence type="ECO:0000256" key="14">
    <source>
        <dbReference type="ARBA" id="ARBA00022807"/>
    </source>
</evidence>
<dbReference type="EC" id="3.4.19.12" evidence="6"/>
<organism evidence="28 29">
    <name type="scientific">Sciurus carolinensis</name>
    <name type="common">Eastern gray squirrel</name>
    <dbReference type="NCBI Taxonomy" id="30640"/>
    <lineage>
        <taxon>Eukaryota</taxon>
        <taxon>Metazoa</taxon>
        <taxon>Chordata</taxon>
        <taxon>Craniata</taxon>
        <taxon>Vertebrata</taxon>
        <taxon>Euteleostomi</taxon>
        <taxon>Mammalia</taxon>
        <taxon>Eutheria</taxon>
        <taxon>Euarchontoglires</taxon>
        <taxon>Glires</taxon>
        <taxon>Rodentia</taxon>
        <taxon>Sciuromorpha</taxon>
        <taxon>Sciuridae</taxon>
        <taxon>Sciurinae</taxon>
        <taxon>Sciurini</taxon>
        <taxon>Sciurus</taxon>
    </lineage>
</organism>
<dbReference type="GO" id="GO:0071947">
    <property type="term" value="P:protein deubiquitination involved in ubiquitin-dependent protein catabolic process"/>
    <property type="evidence" value="ECO:0007669"/>
    <property type="project" value="TreeGrafter"/>
</dbReference>
<feature type="region of interest" description="Disordered" evidence="24">
    <location>
        <begin position="651"/>
        <end position="675"/>
    </location>
</feature>
<evidence type="ECO:0000256" key="17">
    <source>
        <dbReference type="ARBA" id="ARBA00023130"/>
    </source>
</evidence>
<comment type="catalytic activity">
    <reaction evidence="1">
        <text>Thiol-dependent hydrolysis of ester, thioester, amide, peptide and isopeptide bonds formed by the C-terminal Gly of ubiquitin (a 76-residue protein attached to proteins as an intracellular targeting signal).</text>
        <dbReference type="EC" id="3.4.19.12"/>
    </reaction>
</comment>
<evidence type="ECO:0000313" key="28">
    <source>
        <dbReference type="EMBL" id="MBZ3877761.1"/>
    </source>
</evidence>
<dbReference type="GO" id="GO:0002250">
    <property type="term" value="P:adaptive immune response"/>
    <property type="evidence" value="ECO:0007669"/>
    <property type="project" value="UniProtKB-KW"/>
</dbReference>
<evidence type="ECO:0000313" key="29">
    <source>
        <dbReference type="Proteomes" id="UP001166674"/>
    </source>
</evidence>
<comment type="similarity">
    <text evidence="5">Belongs to the protein-tyrosine phosphatase family. Non-receptor class myotubularin subfamily.</text>
</comment>
<dbReference type="InterPro" id="IPR029021">
    <property type="entry name" value="Prot-tyrosine_phosphatase-like"/>
</dbReference>
<evidence type="ECO:0000256" key="4">
    <source>
        <dbReference type="ARBA" id="ARBA00005865"/>
    </source>
</evidence>
<dbReference type="GO" id="GO:0035871">
    <property type="term" value="P:protein K11-linked deubiquitination"/>
    <property type="evidence" value="ECO:0007669"/>
    <property type="project" value="TreeGrafter"/>
</dbReference>
<dbReference type="GO" id="GO:0070530">
    <property type="term" value="F:K63-linked polyubiquitin modification-dependent protein binding"/>
    <property type="evidence" value="ECO:0007669"/>
    <property type="project" value="TreeGrafter"/>
</dbReference>
<evidence type="ECO:0000256" key="20">
    <source>
        <dbReference type="ARBA" id="ARBA00076964"/>
    </source>
</evidence>
<evidence type="ECO:0000256" key="23">
    <source>
        <dbReference type="PROSITE-ProRule" id="PRU00451"/>
    </source>
</evidence>
<dbReference type="GO" id="GO:0003677">
    <property type="term" value="F:DNA binding"/>
    <property type="evidence" value="ECO:0007669"/>
    <property type="project" value="InterPro"/>
</dbReference>
<evidence type="ECO:0000256" key="19">
    <source>
        <dbReference type="ARBA" id="ARBA00070807"/>
    </source>
</evidence>
<dbReference type="Pfam" id="PF01754">
    <property type="entry name" value="zf-A20"/>
    <property type="match status" value="1"/>
</dbReference>
<dbReference type="InterPro" id="IPR002653">
    <property type="entry name" value="Znf_A20"/>
</dbReference>
<dbReference type="SMART" id="SM00259">
    <property type="entry name" value="ZnF_A20"/>
    <property type="match status" value="1"/>
</dbReference>
<dbReference type="GO" id="GO:0005737">
    <property type="term" value="C:cytoplasm"/>
    <property type="evidence" value="ECO:0007669"/>
    <property type="project" value="UniProtKB-SubCell"/>
</dbReference>
<evidence type="ECO:0000256" key="11">
    <source>
        <dbReference type="ARBA" id="ARBA00022771"/>
    </source>
</evidence>
<keyword evidence="16" id="KW-0391">Immunity</keyword>
<evidence type="ECO:0000256" key="12">
    <source>
        <dbReference type="ARBA" id="ARBA00022786"/>
    </source>
</evidence>
<dbReference type="PROSITE" id="PS51036">
    <property type="entry name" value="ZF_A20"/>
    <property type="match status" value="1"/>
</dbReference>
<evidence type="ECO:0000256" key="15">
    <source>
        <dbReference type="ARBA" id="ARBA00022833"/>
    </source>
</evidence>
<evidence type="ECO:0000256" key="1">
    <source>
        <dbReference type="ARBA" id="ARBA00000707"/>
    </source>
</evidence>
<feature type="compositionally biased region" description="Basic and acidic residues" evidence="24">
    <location>
        <begin position="456"/>
        <end position="471"/>
    </location>
</feature>
<feature type="compositionally biased region" description="Basic and acidic residues" evidence="24">
    <location>
        <begin position="1464"/>
        <end position="1474"/>
    </location>
</feature>
<dbReference type="GO" id="GO:0000122">
    <property type="term" value="P:negative regulation of transcription by RNA polymerase II"/>
    <property type="evidence" value="ECO:0007669"/>
    <property type="project" value="UniProtKB-ARBA"/>
</dbReference>
<gene>
    <name evidence="28" type="ORF">SUZIE_144555</name>
</gene>
<dbReference type="GO" id="GO:0008270">
    <property type="term" value="F:zinc ion binding"/>
    <property type="evidence" value="ECO:0007669"/>
    <property type="project" value="UniProtKB-KW"/>
</dbReference>
<feature type="compositionally biased region" description="Basic and acidic residues" evidence="24">
    <location>
        <begin position="65"/>
        <end position="77"/>
    </location>
</feature>
<evidence type="ECO:0000256" key="6">
    <source>
        <dbReference type="ARBA" id="ARBA00012759"/>
    </source>
</evidence>
<evidence type="ECO:0000256" key="7">
    <source>
        <dbReference type="ARBA" id="ARBA00022490"/>
    </source>
</evidence>
<keyword evidence="9" id="KW-0645">Protease</keyword>
<feature type="domain" description="Myotubularin phosphatase" evidence="27">
    <location>
        <begin position="983"/>
        <end position="1426"/>
    </location>
</feature>
<dbReference type="Pfam" id="PF06602">
    <property type="entry name" value="Myotub-related"/>
    <property type="match status" value="2"/>
</dbReference>
<dbReference type="PANTHER" id="PTHR13367:SF8">
    <property type="entry name" value="OTU DOMAIN-CONTAINING PROTEIN 7B"/>
    <property type="match status" value="1"/>
</dbReference>
<evidence type="ECO:0000256" key="8">
    <source>
        <dbReference type="ARBA" id="ARBA00022553"/>
    </source>
</evidence>
<accession>A0AA41MTB1</accession>
<feature type="compositionally biased region" description="Basic and acidic residues" evidence="24">
    <location>
        <begin position="488"/>
        <end position="500"/>
    </location>
</feature>
<dbReference type="GO" id="GO:0005634">
    <property type="term" value="C:nucleus"/>
    <property type="evidence" value="ECO:0007669"/>
    <property type="project" value="UniProtKB-SubCell"/>
</dbReference>
<evidence type="ECO:0000256" key="9">
    <source>
        <dbReference type="ARBA" id="ARBA00022670"/>
    </source>
</evidence>
<keyword evidence="11 23" id="KW-0863">Zinc-finger</keyword>
<keyword evidence="14" id="KW-0788">Thiol protease</keyword>
<evidence type="ECO:0000259" key="25">
    <source>
        <dbReference type="PROSITE" id="PS50802"/>
    </source>
</evidence>
<dbReference type="InterPro" id="IPR051346">
    <property type="entry name" value="OTU_Deubiquitinase"/>
</dbReference>
<dbReference type="CDD" id="cd22772">
    <property type="entry name" value="OTU_OTUD7B"/>
    <property type="match status" value="1"/>
</dbReference>
<evidence type="ECO:0000259" key="27">
    <source>
        <dbReference type="PROSITE" id="PS51339"/>
    </source>
</evidence>
<evidence type="ECO:0000256" key="3">
    <source>
        <dbReference type="ARBA" id="ARBA00004496"/>
    </source>
</evidence>
<dbReference type="GO" id="GO:0043124">
    <property type="term" value="P:negative regulation of canonical NF-kappaB signal transduction"/>
    <property type="evidence" value="ECO:0007669"/>
    <property type="project" value="UniProtKB-ARBA"/>
</dbReference>
<keyword evidence="8" id="KW-0597">Phosphoprotein</keyword>
<dbReference type="SUPFAM" id="SSF50729">
    <property type="entry name" value="PH domain-like"/>
    <property type="match status" value="1"/>
</dbReference>
<feature type="region of interest" description="Disordered" evidence="24">
    <location>
        <begin position="735"/>
        <end position="796"/>
    </location>
</feature>
<dbReference type="CDD" id="cd14347">
    <property type="entry name" value="UBA_Cezanne_like"/>
    <property type="match status" value="1"/>
</dbReference>
<feature type="region of interest" description="Disordered" evidence="24">
    <location>
        <begin position="1463"/>
        <end position="1482"/>
    </location>
</feature>
<dbReference type="Gene3D" id="1.20.5.4770">
    <property type="match status" value="1"/>
</dbReference>
<sequence length="1482" mass="164618">MTLDMDAVLSDFVRSTGAEPGLARDLLEGKNWDVSAALSDFEQLRQVHAGNLSPPFSEGNSVSKTPEKGCSDRESTRPLRPVLQRQDDIIQEKRLSRGISHASSSIVSLARSHVSSNGGGGGSSEHPLEMPICAFQLPDLTVYNEDFRSFIERDLIEQSMLVALEQAGRLNWWVSVDPTCQRLLPLATTGDGNCLLHAASLGMWGFHDRDLMLRKALYALMEKGVEKEALKRRWRWQQTQQNKESGLVYTEDEWQKEWNELIKLASSEPRMHLGTNGANGGGVESSEEPVYESLEEFHVFVLAHVLRRPIVVVADTMLRDSGGEAFAPIPFGGIYLPLEVPASQCHRSPLVLAYDQAHFSALVSMEQKENAKEQAVIPLTDSEHKLLPLHFAVDPGKGWEWGKDDNDNVRLASVILSLEVKLHLLHSYMNVKWIPLSSDTQAPLAQPESPTASAGDEPRSTPESGESDKESVGSSSTSNEGSRRKEKSKRDREKDKKRADSVANKLGSFGKTLGSKLKKNMGGLMHSKGSKPGGVGTVSGVSSGTETLEKKKKNSLKSWKGVKEEVVGDGPISEKPTSESVGNGGSKYSQEVMQSLSIMRIAMQGEGKFIFVGTLKMGHRHQYQEEMIQRYLSDAEERFLAEQKQKEAERKIMNGGVGSGPPPAKKPEPDGGEEQLTVPRAESKAMAYSTGYPGGFTIPRPSGGGVHCQEPRRQLAGGPCGGGLPPYATFPRQCPPGRPYPHQDSIPSLESGSHSKDGVHRGALLPPHFRVADSYSNGYREPPEPDGWAGGPRGLPPTQTKCKQPNCSFYGHPETNNFCSCCYREELRRREREPGEQILAWAPGLRKGLEPELSGTLICTNFRVTFQPCGWQRSQDTPLSSEYDFALINIGRLEAVSGLSRVQLLRPGSQLKFIPEEILIHGQDFRLLRVGFEAGGLEPQAFQVTMAIVQARAQSNQTQQYAGITLSKAGQGSSSRKPPIPLLETFEDWEIERKKQGAKGWRVSTVNERFDVATSLPRYFWVPNRILDSEVRRAFGHFHQGRGPRLSWHHPGGSDLLRCGGFYTASDPNKEDIRAMESMLQAGHSDVVLVDTMDELPSLADIQLAHMKLRALCLPDSSVAEDKWLSALEGTRWLDYVRSCLRKASDVSVLVTSKVRSVVLQERSDRDLNGLLSSLVQLLSSPEARTLFGFQSLVQREWVAAGHPFLTRLGGTGATEEAPVFLLFLDCVWQLLQQFSAEFEFSEFFLLALHDSVRTPDTLTFLRNTPWERGKQSGQFNSYTQVYTPGYSQPQFGNSVNLQLSVWDWDLRYSNEQILQFHNPGYDLQHCPDSWFPRQQSNFMVPGPPSSIWLFSRGALTPLNQLCPWRDSPSLLAVSSRWLPRPAISSESLADQEWGLPSHWGACPLPPGLLLPGYLGPQIRLWRRCYLRGRPEVQLGLLAPTISGLQNELSHLQELLRKWTPRLSPEDHSKKKDPNTILSKSC</sequence>